<evidence type="ECO:0000259" key="9">
    <source>
        <dbReference type="Pfam" id="PF00171"/>
    </source>
</evidence>
<evidence type="ECO:0000256" key="7">
    <source>
        <dbReference type="RuleBase" id="RU003345"/>
    </source>
</evidence>
<keyword evidence="3 7" id="KW-0560">Oxidoreductase</keyword>
<dbReference type="InterPro" id="IPR016162">
    <property type="entry name" value="Ald_DH_N"/>
</dbReference>
<organism evidence="10 11">
    <name type="scientific">Serendipita indica (strain DSM 11827)</name>
    <name type="common">Root endophyte fungus</name>
    <name type="synonym">Piriformospora indica</name>
    <dbReference type="NCBI Taxonomy" id="1109443"/>
    <lineage>
        <taxon>Eukaryota</taxon>
        <taxon>Fungi</taxon>
        <taxon>Dikarya</taxon>
        <taxon>Basidiomycota</taxon>
        <taxon>Agaricomycotina</taxon>
        <taxon>Agaricomycetes</taxon>
        <taxon>Sebacinales</taxon>
        <taxon>Serendipitaceae</taxon>
        <taxon>Serendipita</taxon>
    </lineage>
</organism>
<dbReference type="GO" id="GO:0005737">
    <property type="term" value="C:cytoplasm"/>
    <property type="evidence" value="ECO:0007669"/>
    <property type="project" value="TreeGrafter"/>
</dbReference>
<evidence type="ECO:0000256" key="4">
    <source>
        <dbReference type="ARBA" id="ARBA00050387"/>
    </source>
</evidence>
<dbReference type="AlphaFoldDB" id="G4TH00"/>
<dbReference type="OMA" id="IGELFCK"/>
<dbReference type="FunFam" id="3.40.605.10:FF:000005">
    <property type="entry name" value="Succinate-semialdehyde dehydrogenase I"/>
    <property type="match status" value="1"/>
</dbReference>
<dbReference type="FunFam" id="3.40.309.10:FF:000004">
    <property type="entry name" value="Succinate-semialdehyde dehydrogenase I"/>
    <property type="match status" value="1"/>
</dbReference>
<protein>
    <recommendedName>
        <fullName evidence="8">Succinate-semialdehyde dehydrogenase</fullName>
        <ecNumber evidence="8">1.2.1.16</ecNumber>
    </recommendedName>
</protein>
<dbReference type="GO" id="GO:0036243">
    <property type="term" value="F:succinate-semialdehyde dehydrogenase (NADP+) activity"/>
    <property type="evidence" value="ECO:0007669"/>
    <property type="project" value="RHEA"/>
</dbReference>
<evidence type="ECO:0000313" key="10">
    <source>
        <dbReference type="EMBL" id="CCA70593.1"/>
    </source>
</evidence>
<evidence type="ECO:0000256" key="8">
    <source>
        <dbReference type="RuleBase" id="RU365091"/>
    </source>
</evidence>
<dbReference type="EC" id="1.2.1.16" evidence="8"/>
<dbReference type="OrthoDB" id="310895at2759"/>
<dbReference type="Gene3D" id="3.40.309.10">
    <property type="entry name" value="Aldehyde Dehydrogenase, Chain A, domain 2"/>
    <property type="match status" value="1"/>
</dbReference>
<comment type="catalytic activity">
    <reaction evidence="5 8">
        <text>succinate semialdehyde + NAD(+) + H2O = succinate + NADH + 2 H(+)</text>
        <dbReference type="Rhea" id="RHEA:13217"/>
        <dbReference type="ChEBI" id="CHEBI:15377"/>
        <dbReference type="ChEBI" id="CHEBI:15378"/>
        <dbReference type="ChEBI" id="CHEBI:30031"/>
        <dbReference type="ChEBI" id="CHEBI:57540"/>
        <dbReference type="ChEBI" id="CHEBI:57706"/>
        <dbReference type="ChEBI" id="CHEBI:57945"/>
        <dbReference type="EC" id="1.2.1.16"/>
    </reaction>
</comment>
<feature type="domain" description="Aldehyde dehydrogenase" evidence="9">
    <location>
        <begin position="53"/>
        <end position="503"/>
    </location>
</feature>
<accession>G4TH00</accession>
<dbReference type="FunCoup" id="G4TH00">
    <property type="interactions" value="143"/>
</dbReference>
<dbReference type="Gene3D" id="3.40.605.10">
    <property type="entry name" value="Aldehyde Dehydrogenase, Chain A, domain 1"/>
    <property type="match status" value="1"/>
</dbReference>
<comment type="catalytic activity">
    <reaction evidence="4 8">
        <text>succinate semialdehyde + NADP(+) + H2O = succinate + NADPH + 2 H(+)</text>
        <dbReference type="Rhea" id="RHEA:13213"/>
        <dbReference type="ChEBI" id="CHEBI:15377"/>
        <dbReference type="ChEBI" id="CHEBI:15378"/>
        <dbReference type="ChEBI" id="CHEBI:30031"/>
        <dbReference type="ChEBI" id="CHEBI:57706"/>
        <dbReference type="ChEBI" id="CHEBI:57783"/>
        <dbReference type="ChEBI" id="CHEBI:58349"/>
        <dbReference type="EC" id="1.2.1.16"/>
    </reaction>
</comment>
<dbReference type="PANTHER" id="PTHR43353:SF5">
    <property type="entry name" value="SUCCINATE-SEMIALDEHYDE DEHYDROGENASE, MITOCHONDRIAL"/>
    <property type="match status" value="1"/>
</dbReference>
<dbReference type="EMBL" id="CAFZ01000088">
    <property type="protein sequence ID" value="CCA70593.1"/>
    <property type="molecule type" value="Genomic_DNA"/>
</dbReference>
<feature type="active site" evidence="6">
    <location>
        <position position="287"/>
    </location>
</feature>
<comment type="caution">
    <text evidence="10">The sequence shown here is derived from an EMBL/GenBank/DDBJ whole genome shotgun (WGS) entry which is preliminary data.</text>
</comment>
<dbReference type="eggNOG" id="KOG2451">
    <property type="taxonomic scope" value="Eukaryota"/>
</dbReference>
<dbReference type="NCBIfam" id="TIGR01780">
    <property type="entry name" value="SSADH"/>
    <property type="match status" value="1"/>
</dbReference>
<dbReference type="GO" id="GO:0004777">
    <property type="term" value="F:succinate-semialdehyde dehydrogenase (NAD+) activity"/>
    <property type="evidence" value="ECO:0007669"/>
    <property type="project" value="UniProtKB-UniRule"/>
</dbReference>
<sequence length="510" mass="54729">MFRHTSRVLRPSSLQTTAVQRAIVKRMASAASLGLKDQTLFKTKGLINGEWYGSESTFTVHNPSTGQELGQVAEMTVDDTKKAIQAAHEAFQSWSTTTAKTRHDLLMRFFQLMHEHADDLGRLITLENGKPLAEGKGENAYSASFIEWFAEEAVRAYGEVIPPMQNGQRGIIIKQPIGVVSILTPWNFPSAMITRKLGAALAAGCTAVVKPAAETPFSALALAELANRAGIPKGVINVVTSHKHLPEIAKEMCENPIVKKISFTGSTRVAKLLAGYAAGTLKKMTIEAGGNAPFIVFNDADVDQAVEGAVASNCVCANRIFVQSSVYADFAAKLASRVSSFVVGDGLEEQTTHGPLIHGKAIEKVESHVKDAVSKGAKILVGGERLDAKGPNFFAPTVLSDVDPSSQNFIDETFGPLATLTRFETEDDVVRLANDTEFGLAGYFYTRDVGRAWRVAEKLEVGMVGVNVGLISAAIAPFGGVKESGYGREGSHSIEEYMNTKFVSFGGLNG</sequence>
<dbReference type="InterPro" id="IPR010102">
    <property type="entry name" value="Succ_semiAld_DH"/>
</dbReference>
<name>G4TH00_SERID</name>
<reference evidence="10 11" key="1">
    <citation type="journal article" date="2011" name="PLoS Pathog.">
        <title>Endophytic Life Strategies Decoded by Genome and Transcriptome Analyses of the Mutualistic Root Symbiont Piriformospora indica.</title>
        <authorList>
            <person name="Zuccaro A."/>
            <person name="Lahrmann U."/>
            <person name="Guldener U."/>
            <person name="Langen G."/>
            <person name="Pfiffi S."/>
            <person name="Biedenkopf D."/>
            <person name="Wong P."/>
            <person name="Samans B."/>
            <person name="Grimm C."/>
            <person name="Basiewicz M."/>
            <person name="Murat C."/>
            <person name="Martin F."/>
            <person name="Kogel K.H."/>
        </authorList>
    </citation>
    <scope>NUCLEOTIDE SEQUENCE [LARGE SCALE GENOMIC DNA]</scope>
    <source>
        <strain evidence="10 11">DSM 11827</strain>
    </source>
</reference>
<dbReference type="STRING" id="1109443.G4TH00"/>
<evidence type="ECO:0000256" key="1">
    <source>
        <dbReference type="ARBA" id="ARBA00005176"/>
    </source>
</evidence>
<dbReference type="PANTHER" id="PTHR43353">
    <property type="entry name" value="SUCCINATE-SEMIALDEHYDE DEHYDROGENASE, MITOCHONDRIAL"/>
    <property type="match status" value="1"/>
</dbReference>
<dbReference type="InterPro" id="IPR016163">
    <property type="entry name" value="Ald_DH_C"/>
</dbReference>
<evidence type="ECO:0000256" key="6">
    <source>
        <dbReference type="PROSITE-ProRule" id="PRU10007"/>
    </source>
</evidence>
<evidence type="ECO:0000313" key="11">
    <source>
        <dbReference type="Proteomes" id="UP000007148"/>
    </source>
</evidence>
<proteinExistence type="inferred from homology"/>
<dbReference type="PROSITE" id="PS00687">
    <property type="entry name" value="ALDEHYDE_DEHYDR_GLU"/>
    <property type="match status" value="1"/>
</dbReference>
<dbReference type="SUPFAM" id="SSF53720">
    <property type="entry name" value="ALDH-like"/>
    <property type="match status" value="1"/>
</dbReference>
<dbReference type="GO" id="GO:0009450">
    <property type="term" value="P:gamma-aminobutyric acid catabolic process"/>
    <property type="evidence" value="ECO:0007669"/>
    <property type="project" value="UniProtKB-UniPathway"/>
</dbReference>
<dbReference type="InterPro" id="IPR029510">
    <property type="entry name" value="Ald_DH_CS_GLU"/>
</dbReference>
<dbReference type="InterPro" id="IPR015590">
    <property type="entry name" value="Aldehyde_DH_dom"/>
</dbReference>
<dbReference type="Proteomes" id="UP000007148">
    <property type="component" value="Unassembled WGS sequence"/>
</dbReference>
<dbReference type="Pfam" id="PF00171">
    <property type="entry name" value="Aldedh"/>
    <property type="match status" value="1"/>
</dbReference>
<dbReference type="InterPro" id="IPR016161">
    <property type="entry name" value="Ald_DH/histidinol_DH"/>
</dbReference>
<keyword evidence="11" id="KW-1185">Reference proteome</keyword>
<dbReference type="InParanoid" id="G4TH00"/>
<dbReference type="InterPro" id="IPR050740">
    <property type="entry name" value="Aldehyde_DH_Superfamily"/>
</dbReference>
<evidence type="ECO:0000256" key="5">
    <source>
        <dbReference type="ARBA" id="ARBA00052698"/>
    </source>
</evidence>
<dbReference type="UniPathway" id="UPA00733"/>
<dbReference type="HOGENOM" id="CLU_005391_5_1_1"/>
<comment type="pathway">
    <text evidence="1 8">Amino-acid degradation; 4-aminobutanoate degradation.</text>
</comment>
<evidence type="ECO:0000256" key="2">
    <source>
        <dbReference type="ARBA" id="ARBA00009986"/>
    </source>
</evidence>
<dbReference type="CDD" id="cd07103">
    <property type="entry name" value="ALDH_F5_SSADH_GabD"/>
    <property type="match status" value="1"/>
</dbReference>
<gene>
    <name evidence="10" type="ORF">PIIN_04530</name>
</gene>
<evidence type="ECO:0000256" key="3">
    <source>
        <dbReference type="ARBA" id="ARBA00023002"/>
    </source>
</evidence>
<comment type="similarity">
    <text evidence="2 7">Belongs to the aldehyde dehydrogenase family.</text>
</comment>